<proteinExistence type="predicted"/>
<dbReference type="Proteomes" id="UP000091857">
    <property type="component" value="Chromosome 10"/>
</dbReference>
<feature type="repeat" description="ANK" evidence="1">
    <location>
        <begin position="48"/>
        <end position="71"/>
    </location>
</feature>
<dbReference type="Gene3D" id="1.25.40.20">
    <property type="entry name" value="Ankyrin repeat-containing domain"/>
    <property type="match status" value="1"/>
</dbReference>
<evidence type="ECO:0000313" key="3">
    <source>
        <dbReference type="Proteomes" id="UP000091857"/>
    </source>
</evidence>
<gene>
    <name evidence="2" type="ORF">MANES_10G127332v8</name>
</gene>
<accession>A0A2C9V713</accession>
<dbReference type="PROSITE" id="PS50297">
    <property type="entry name" value="ANK_REP_REGION"/>
    <property type="match status" value="1"/>
</dbReference>
<dbReference type="PANTHER" id="PTHR24128:SF101">
    <property type="entry name" value="ANKYRIN REPEAT-CONTAINING PROTEIN BDA1-LIKE"/>
    <property type="match status" value="1"/>
</dbReference>
<keyword evidence="3" id="KW-1185">Reference proteome</keyword>
<dbReference type="SUPFAM" id="SSF48403">
    <property type="entry name" value="Ankyrin repeat"/>
    <property type="match status" value="1"/>
</dbReference>
<name>A0A2C9V713_MANES</name>
<dbReference type="InterPro" id="IPR002110">
    <property type="entry name" value="Ankyrin_rpt"/>
</dbReference>
<dbReference type="STRING" id="3983.A0A2C9V713"/>
<reference evidence="3" key="1">
    <citation type="journal article" date="2016" name="Nat. Biotechnol.">
        <title>Sequencing wild and cultivated cassava and related species reveals extensive interspecific hybridization and genetic diversity.</title>
        <authorList>
            <person name="Bredeson J.V."/>
            <person name="Lyons J.B."/>
            <person name="Prochnik S.E."/>
            <person name="Wu G.A."/>
            <person name="Ha C.M."/>
            <person name="Edsinger-Gonzales E."/>
            <person name="Grimwood J."/>
            <person name="Schmutz J."/>
            <person name="Rabbi I.Y."/>
            <person name="Egesi C."/>
            <person name="Nauluvula P."/>
            <person name="Lebot V."/>
            <person name="Ndunguru J."/>
            <person name="Mkamilo G."/>
            <person name="Bart R.S."/>
            <person name="Setter T.L."/>
            <person name="Gleadow R.M."/>
            <person name="Kulakow P."/>
            <person name="Ferguson M.E."/>
            <person name="Rounsley S."/>
            <person name="Rokhsar D.S."/>
        </authorList>
    </citation>
    <scope>NUCLEOTIDE SEQUENCE [LARGE SCALE GENOMIC DNA]</scope>
    <source>
        <strain evidence="3">cv. AM560-2</strain>
    </source>
</reference>
<dbReference type="SMART" id="SM00248">
    <property type="entry name" value="ANK"/>
    <property type="match status" value="1"/>
</dbReference>
<dbReference type="Pfam" id="PF13637">
    <property type="entry name" value="Ank_4"/>
    <property type="match status" value="1"/>
</dbReference>
<evidence type="ECO:0000256" key="1">
    <source>
        <dbReference type="PROSITE-ProRule" id="PRU00023"/>
    </source>
</evidence>
<organism evidence="2 3">
    <name type="scientific">Manihot esculenta</name>
    <name type="common">Cassava</name>
    <name type="synonym">Jatropha manihot</name>
    <dbReference type="NCBI Taxonomy" id="3983"/>
    <lineage>
        <taxon>Eukaryota</taxon>
        <taxon>Viridiplantae</taxon>
        <taxon>Streptophyta</taxon>
        <taxon>Embryophyta</taxon>
        <taxon>Tracheophyta</taxon>
        <taxon>Spermatophyta</taxon>
        <taxon>Magnoliopsida</taxon>
        <taxon>eudicotyledons</taxon>
        <taxon>Gunneridae</taxon>
        <taxon>Pentapetalae</taxon>
        <taxon>rosids</taxon>
        <taxon>fabids</taxon>
        <taxon>Malpighiales</taxon>
        <taxon>Euphorbiaceae</taxon>
        <taxon>Crotonoideae</taxon>
        <taxon>Manihoteae</taxon>
        <taxon>Manihot</taxon>
    </lineage>
</organism>
<dbReference type="EMBL" id="CM004396">
    <property type="protein sequence ID" value="OAY39844.1"/>
    <property type="molecule type" value="Genomic_DNA"/>
</dbReference>
<protein>
    <submittedName>
        <fullName evidence="2">Uncharacterized protein</fullName>
    </submittedName>
</protein>
<comment type="caution">
    <text evidence="2">The sequence shown here is derived from an EMBL/GenBank/DDBJ whole genome shotgun (WGS) entry which is preliminary data.</text>
</comment>
<dbReference type="InterPro" id="IPR036770">
    <property type="entry name" value="Ankyrin_rpt-contain_sf"/>
</dbReference>
<dbReference type="PROSITE" id="PS50088">
    <property type="entry name" value="ANK_REPEAT"/>
    <property type="match status" value="1"/>
</dbReference>
<sequence length="95" mass="10539">MSIENLNPSIEHDQLIIYQSSLKGDVAELDALLQQDQLILDRVTITSCHETPLHIAAMRGHLQFAQALLKRKPKLAEELDSLCCLPLHLASAEGL</sequence>
<dbReference type="Gramene" id="Manes.10G127332.1.v8.1">
    <property type="protein sequence ID" value="Manes.10G127332.1.v8.1.CDS.1"/>
    <property type="gene ID" value="Manes.10G127332.v8.1"/>
</dbReference>
<dbReference type="AlphaFoldDB" id="A0A2C9V713"/>
<evidence type="ECO:0000313" key="2">
    <source>
        <dbReference type="EMBL" id="OAY39844.1"/>
    </source>
</evidence>
<dbReference type="PANTHER" id="PTHR24128">
    <property type="entry name" value="HOMEOBOX PROTEIN WARIAI"/>
    <property type="match status" value="1"/>
</dbReference>
<keyword evidence="1" id="KW-0040">ANK repeat</keyword>